<reference evidence="13" key="1">
    <citation type="journal article" date="2008" name="Genome Res.">
        <title>The genome of Pelotomaculum thermopropionicum reveals niche-associated evolution in anaerobic microbiota.</title>
        <authorList>
            <person name="Kosaka T."/>
            <person name="Kato S."/>
            <person name="Shimoyama T."/>
            <person name="Ishii S."/>
            <person name="Abe T."/>
            <person name="Watanabe K."/>
        </authorList>
    </citation>
    <scope>NUCLEOTIDE SEQUENCE [LARGE SCALE GENOMIC DNA]</scope>
    <source>
        <strain evidence="13">DSM 13744 / JCM 10971 / SI</strain>
    </source>
</reference>
<keyword evidence="4 10" id="KW-1003">Cell membrane</keyword>
<evidence type="ECO:0000313" key="12">
    <source>
        <dbReference type="EMBL" id="BAF58857.1"/>
    </source>
</evidence>
<dbReference type="CDD" id="cd06261">
    <property type="entry name" value="TM_PBP2"/>
    <property type="match status" value="1"/>
</dbReference>
<evidence type="ECO:0000256" key="2">
    <source>
        <dbReference type="ARBA" id="ARBA00007069"/>
    </source>
</evidence>
<evidence type="ECO:0000256" key="5">
    <source>
        <dbReference type="ARBA" id="ARBA00022505"/>
    </source>
</evidence>
<evidence type="ECO:0000256" key="8">
    <source>
        <dbReference type="ARBA" id="ARBA00023136"/>
    </source>
</evidence>
<dbReference type="InterPro" id="IPR011867">
    <property type="entry name" value="ModB_ABC"/>
</dbReference>
<dbReference type="InterPro" id="IPR035906">
    <property type="entry name" value="MetI-like_sf"/>
</dbReference>
<evidence type="ECO:0000256" key="4">
    <source>
        <dbReference type="ARBA" id="ARBA00022475"/>
    </source>
</evidence>
<keyword evidence="13" id="KW-1185">Reference proteome</keyword>
<dbReference type="Pfam" id="PF00528">
    <property type="entry name" value="BPD_transp_1"/>
    <property type="match status" value="1"/>
</dbReference>
<feature type="transmembrane region" description="Helical" evidence="9">
    <location>
        <begin position="49"/>
        <end position="71"/>
    </location>
</feature>
<keyword evidence="7 9" id="KW-1133">Transmembrane helix</keyword>
<feature type="domain" description="ABC transmembrane type-1" evidence="11">
    <location>
        <begin position="11"/>
        <end position="212"/>
    </location>
</feature>
<dbReference type="GO" id="GO:0015098">
    <property type="term" value="F:molybdate ion transmembrane transporter activity"/>
    <property type="evidence" value="ECO:0007669"/>
    <property type="project" value="UniProtKB-UniRule"/>
</dbReference>
<dbReference type="PROSITE" id="PS50928">
    <property type="entry name" value="ABC_TM1"/>
    <property type="match status" value="1"/>
</dbReference>
<dbReference type="Proteomes" id="UP000006556">
    <property type="component" value="Chromosome"/>
</dbReference>
<keyword evidence="8 9" id="KW-0472">Membrane</keyword>
<accession>A5D4J7</accession>
<evidence type="ECO:0000313" key="13">
    <source>
        <dbReference type="Proteomes" id="UP000006556"/>
    </source>
</evidence>
<dbReference type="NCBIfam" id="TIGR02141">
    <property type="entry name" value="modB_ABC"/>
    <property type="match status" value="1"/>
</dbReference>
<organism evidence="12 13">
    <name type="scientific">Pelotomaculum thermopropionicum (strain DSM 13744 / JCM 10971 / SI)</name>
    <dbReference type="NCBI Taxonomy" id="370438"/>
    <lineage>
        <taxon>Bacteria</taxon>
        <taxon>Bacillati</taxon>
        <taxon>Bacillota</taxon>
        <taxon>Clostridia</taxon>
        <taxon>Eubacteriales</taxon>
        <taxon>Desulfotomaculaceae</taxon>
        <taxon>Pelotomaculum</taxon>
    </lineage>
</organism>
<evidence type="ECO:0000256" key="7">
    <source>
        <dbReference type="ARBA" id="ARBA00022989"/>
    </source>
</evidence>
<evidence type="ECO:0000256" key="10">
    <source>
        <dbReference type="RuleBase" id="RU365097"/>
    </source>
</evidence>
<dbReference type="HOGENOM" id="CLU_016047_14_3_9"/>
<keyword evidence="3 9" id="KW-0813">Transport</keyword>
<keyword evidence="5 10" id="KW-0500">Molybdenum</keyword>
<gene>
    <name evidence="12" type="primary">ModC</name>
    <name evidence="12" type="ordered locus">PTH_0676</name>
</gene>
<evidence type="ECO:0000256" key="3">
    <source>
        <dbReference type="ARBA" id="ARBA00022448"/>
    </source>
</evidence>
<dbReference type="InterPro" id="IPR000515">
    <property type="entry name" value="MetI-like"/>
</dbReference>
<feature type="transmembrane region" description="Helical" evidence="9">
    <location>
        <begin position="194"/>
        <end position="215"/>
    </location>
</feature>
<dbReference type="PANTHER" id="PTHR30183:SF3">
    <property type="entry name" value="MOLYBDENUM TRANSPORT SYSTEM PERMEASE PROTEIN MODB"/>
    <property type="match status" value="1"/>
</dbReference>
<comment type="subcellular location">
    <subcellularLocation>
        <location evidence="1 9">Cell membrane</location>
        <topology evidence="1 9">Multi-pass membrane protein</topology>
    </subcellularLocation>
</comment>
<dbReference type="SUPFAM" id="SSF161098">
    <property type="entry name" value="MetI-like"/>
    <property type="match status" value="1"/>
</dbReference>
<comment type="similarity">
    <text evidence="2 10">Belongs to the binding-protein-dependent transport system permease family. CysTW subfamily.</text>
</comment>
<name>A5D4J7_PELTS</name>
<feature type="transmembrane region" description="Helical" evidence="9">
    <location>
        <begin position="15"/>
        <end position="37"/>
    </location>
</feature>
<feature type="transmembrane region" description="Helical" evidence="9">
    <location>
        <begin position="135"/>
        <end position="156"/>
    </location>
</feature>
<dbReference type="EMBL" id="AP009389">
    <property type="protein sequence ID" value="BAF58857.1"/>
    <property type="molecule type" value="Genomic_DNA"/>
</dbReference>
<comment type="function">
    <text evidence="10">Part of the binding-protein-dependent transport system for molybdenum; probably responsible for the translocation of the substrate across the membrane.</text>
</comment>
<proteinExistence type="inferred from homology"/>
<evidence type="ECO:0000259" key="11">
    <source>
        <dbReference type="PROSITE" id="PS50928"/>
    </source>
</evidence>
<evidence type="ECO:0000256" key="1">
    <source>
        <dbReference type="ARBA" id="ARBA00004651"/>
    </source>
</evidence>
<dbReference type="eggNOG" id="COG4149">
    <property type="taxonomic scope" value="Bacteria"/>
</dbReference>
<evidence type="ECO:0000256" key="6">
    <source>
        <dbReference type="ARBA" id="ARBA00022692"/>
    </source>
</evidence>
<dbReference type="STRING" id="370438.PTH_0676"/>
<dbReference type="KEGG" id="pth:PTH_0676"/>
<sequence length="225" mass="24392">MTIQPSDWHPVLLSLRVAVIALFAVTCLGVPLSRLLARRDFFGKDVLEAIITLPLVLPPSVIGYGLLMLIGKNGLLGKTLAGMGLTLVFTWWAAVLASTVVAFPLMYQSAKAAFKSVDTNLEKAARTLGAGEIRIFFTITLPLAWPGIIAGLVLSFTRALGEFGATLMVAGNIPGQTQTIPLAIYFAVEAGDTVTARVLVAIITVFSFVVIFWVNRWARRQDYQR</sequence>
<evidence type="ECO:0000256" key="9">
    <source>
        <dbReference type="RuleBase" id="RU363032"/>
    </source>
</evidence>
<dbReference type="AlphaFoldDB" id="A5D4J7"/>
<dbReference type="Gene3D" id="1.10.3720.10">
    <property type="entry name" value="MetI-like"/>
    <property type="match status" value="1"/>
</dbReference>
<protein>
    <recommendedName>
        <fullName evidence="10">Molybdenum transport system permease</fullName>
    </recommendedName>
</protein>
<feature type="transmembrane region" description="Helical" evidence="9">
    <location>
        <begin position="83"/>
        <end position="107"/>
    </location>
</feature>
<keyword evidence="6 9" id="KW-0812">Transmembrane</keyword>
<dbReference type="GO" id="GO:0005886">
    <property type="term" value="C:plasma membrane"/>
    <property type="evidence" value="ECO:0007669"/>
    <property type="project" value="UniProtKB-SubCell"/>
</dbReference>
<dbReference type="PANTHER" id="PTHR30183">
    <property type="entry name" value="MOLYBDENUM TRANSPORT SYSTEM PERMEASE PROTEIN MODB"/>
    <property type="match status" value="1"/>
</dbReference>